<dbReference type="Pfam" id="PF04854">
    <property type="entry name" value="DUF624"/>
    <property type="match status" value="1"/>
</dbReference>
<protein>
    <submittedName>
        <fullName evidence="2">DUF624 domain-containing protein</fullName>
    </submittedName>
</protein>
<dbReference type="EMBL" id="DYWT01000096">
    <property type="protein sequence ID" value="HJF31296.1"/>
    <property type="molecule type" value="Genomic_DNA"/>
</dbReference>
<reference evidence="2" key="1">
    <citation type="journal article" date="2021" name="PeerJ">
        <title>Extensive microbial diversity within the chicken gut microbiome revealed by metagenomics and culture.</title>
        <authorList>
            <person name="Gilroy R."/>
            <person name="Ravi A."/>
            <person name="Getino M."/>
            <person name="Pursley I."/>
            <person name="Horton D.L."/>
            <person name="Alikhan N.F."/>
            <person name="Baker D."/>
            <person name="Gharbi K."/>
            <person name="Hall N."/>
            <person name="Watson M."/>
            <person name="Adriaenssens E.M."/>
            <person name="Foster-Nyarko E."/>
            <person name="Jarju S."/>
            <person name="Secka A."/>
            <person name="Antonio M."/>
            <person name="Oren A."/>
            <person name="Chaudhuri R.R."/>
            <person name="La Ragione R."/>
            <person name="Hildebrand F."/>
            <person name="Pallen M.J."/>
        </authorList>
    </citation>
    <scope>NUCLEOTIDE SEQUENCE</scope>
    <source>
        <strain evidence="2">CHK171-7178</strain>
    </source>
</reference>
<keyword evidence="1" id="KW-1133">Transmembrane helix</keyword>
<comment type="caution">
    <text evidence="2">The sequence shown here is derived from an EMBL/GenBank/DDBJ whole genome shotgun (WGS) entry which is preliminary data.</text>
</comment>
<dbReference type="Proteomes" id="UP000698173">
    <property type="component" value="Unassembled WGS sequence"/>
</dbReference>
<organism evidence="2 3">
    <name type="scientific">Sporosarcina psychrophila</name>
    <name type="common">Bacillus psychrophilus</name>
    <dbReference type="NCBI Taxonomy" id="1476"/>
    <lineage>
        <taxon>Bacteria</taxon>
        <taxon>Bacillati</taxon>
        <taxon>Bacillota</taxon>
        <taxon>Bacilli</taxon>
        <taxon>Bacillales</taxon>
        <taxon>Caryophanaceae</taxon>
        <taxon>Sporosarcina</taxon>
    </lineage>
</organism>
<accession>A0A921FYC7</accession>
<evidence type="ECO:0000256" key="1">
    <source>
        <dbReference type="SAM" id="Phobius"/>
    </source>
</evidence>
<keyword evidence="1" id="KW-0472">Membrane</keyword>
<reference evidence="2" key="2">
    <citation type="submission" date="2021-09" db="EMBL/GenBank/DDBJ databases">
        <authorList>
            <person name="Gilroy R."/>
        </authorList>
    </citation>
    <scope>NUCLEOTIDE SEQUENCE</scope>
    <source>
        <strain evidence="2">CHK171-7178</strain>
    </source>
</reference>
<keyword evidence="1" id="KW-0812">Transmembrane</keyword>
<proteinExistence type="predicted"/>
<feature type="transmembrane region" description="Helical" evidence="1">
    <location>
        <begin position="143"/>
        <end position="167"/>
    </location>
</feature>
<sequence>MIGWEKFNRISYRMIELAYINILWILFTLVGLVIFGIFPATAAMFAVTRKLIKDEEKFDIFPAFWTSFRSEFLRTNGLGFIFLASSYFFYFDFYFLQLNSGELQFLFPVLIFILISGILTLLFFFPVYAHFNLKFFQYIKQSFLIAITSPIEVITLGAAAGVIFFIATLFPGIIPLFTGSVFAYVATLISFRAFARIERRQKAQT</sequence>
<evidence type="ECO:0000313" key="3">
    <source>
        <dbReference type="Proteomes" id="UP000698173"/>
    </source>
</evidence>
<dbReference type="AlphaFoldDB" id="A0A921FYC7"/>
<feature type="transmembrane region" description="Helical" evidence="1">
    <location>
        <begin position="109"/>
        <end position="131"/>
    </location>
</feature>
<gene>
    <name evidence="2" type="ORF">K8V56_05885</name>
</gene>
<feature type="transmembrane region" description="Helical" evidence="1">
    <location>
        <begin position="173"/>
        <end position="195"/>
    </location>
</feature>
<evidence type="ECO:0000313" key="2">
    <source>
        <dbReference type="EMBL" id="HJF31296.1"/>
    </source>
</evidence>
<name>A0A921FYC7_SPOPS</name>
<feature type="transmembrane region" description="Helical" evidence="1">
    <location>
        <begin position="22"/>
        <end position="47"/>
    </location>
</feature>
<dbReference type="InterPro" id="IPR006938">
    <property type="entry name" value="DUF624"/>
</dbReference>
<feature type="transmembrane region" description="Helical" evidence="1">
    <location>
        <begin position="77"/>
        <end position="97"/>
    </location>
</feature>